<accession>A0A4Q7PAK2</accession>
<name>A0A4Q7PAK2_9BACT</name>
<dbReference type="AlphaFoldDB" id="A0A4Q7PAK2"/>
<reference evidence="1 2" key="1">
    <citation type="submission" date="2019-02" db="EMBL/GenBank/DDBJ databases">
        <title>Genomic Encyclopedia of Archaeal and Bacterial Type Strains, Phase II (KMG-II): from individual species to whole genera.</title>
        <authorList>
            <person name="Goeker M."/>
        </authorList>
    </citation>
    <scope>NUCLEOTIDE SEQUENCE [LARGE SCALE GENOMIC DNA]</scope>
    <source>
        <strain evidence="1 2">DSM 21411</strain>
    </source>
</reference>
<dbReference type="EMBL" id="SGXG01000001">
    <property type="protein sequence ID" value="RZS96638.1"/>
    <property type="molecule type" value="Genomic_DNA"/>
</dbReference>
<keyword evidence="2" id="KW-1185">Reference proteome</keyword>
<dbReference type="PANTHER" id="PTHR21015">
    <property type="entry name" value="UDP-N-ACETYLGLUCOSAMINE--N-ACETYLMURAMYL-(PENTAPEPTIDE) PYROPHOSPHORYL-UNDECAPRENOL N-ACETYLGLUCOSAMINE TRANSFERASE 1"/>
    <property type="match status" value="1"/>
</dbReference>
<organism evidence="1 2">
    <name type="scientific">Cecembia calidifontis</name>
    <dbReference type="NCBI Taxonomy" id="1187080"/>
    <lineage>
        <taxon>Bacteria</taxon>
        <taxon>Pseudomonadati</taxon>
        <taxon>Bacteroidota</taxon>
        <taxon>Cytophagia</taxon>
        <taxon>Cytophagales</taxon>
        <taxon>Cyclobacteriaceae</taxon>
        <taxon>Cecembia</taxon>
    </lineage>
</organism>
<evidence type="ECO:0000313" key="1">
    <source>
        <dbReference type="EMBL" id="RZS96638.1"/>
    </source>
</evidence>
<sequence>MKFLFIVQGEGRGHMTQAISLFQLLQSSGHEVVSVCIGKSSRREIPDFVKNSLKCPIHTFESPNFITDKKGKGILLRKTISHNLKLIASFRKSLGSLHDIITEAKPDVILNFYDILGGLYNFIYRPESEFWVIGHQYLIYHPEFPFAPNQRLQKWLFKINTAVTGLLAHKKLALSFRPLGPSQNKNLFVLPPLLRKEVKSIPSQEGDFYLAYMVNAGYSEEVMAFGKNNPDLKIEAFWDQKDAAKKFQPLPNITFHQVNDRLFLEKMAACKGLVCTAGFESVCEAMYFGKQVMVVPVQGQYEQACNAIDAELSGAGIQHTSFDFKYFDDFLKQKERKNASAKEWIDSFPIVFGEIIAPPTTLNTNEDMSRLDDLQMATA</sequence>
<dbReference type="Pfam" id="PF13528">
    <property type="entry name" value="Glyco_trans_1_3"/>
    <property type="match status" value="1"/>
</dbReference>
<dbReference type="PANTHER" id="PTHR21015:SF22">
    <property type="entry name" value="GLYCOSYLTRANSFERASE"/>
    <property type="match status" value="1"/>
</dbReference>
<dbReference type="Gene3D" id="3.40.50.2000">
    <property type="entry name" value="Glycogen Phosphorylase B"/>
    <property type="match status" value="1"/>
</dbReference>
<dbReference type="SUPFAM" id="SSF53756">
    <property type="entry name" value="UDP-Glycosyltransferase/glycogen phosphorylase"/>
    <property type="match status" value="1"/>
</dbReference>
<dbReference type="RefSeq" id="WP_130275535.1">
    <property type="nucleotide sequence ID" value="NZ_SGXG01000001.1"/>
</dbReference>
<dbReference type="Proteomes" id="UP000292209">
    <property type="component" value="Unassembled WGS sequence"/>
</dbReference>
<comment type="caution">
    <text evidence="1">The sequence shown here is derived from an EMBL/GenBank/DDBJ whole genome shotgun (WGS) entry which is preliminary data.</text>
</comment>
<dbReference type="GO" id="GO:0016757">
    <property type="term" value="F:glycosyltransferase activity"/>
    <property type="evidence" value="ECO:0007669"/>
    <property type="project" value="TreeGrafter"/>
</dbReference>
<gene>
    <name evidence="1" type="ORF">BC751_2219</name>
</gene>
<dbReference type="OrthoDB" id="9793805at2"/>
<evidence type="ECO:0000313" key="2">
    <source>
        <dbReference type="Proteomes" id="UP000292209"/>
    </source>
</evidence>
<protein>
    <submittedName>
        <fullName evidence="1">Uncharacterized protein (TIGR00661 family)</fullName>
    </submittedName>
</protein>
<proteinExistence type="predicted"/>